<comment type="subunit">
    <text evidence="5">The basal body constitutes a major portion of the flagellar organelle and consists of four rings (L,P,S, and M) mounted on a central rod.</text>
</comment>
<comment type="similarity">
    <text evidence="5">Belongs to the FlgI family.</text>
</comment>
<dbReference type="NCBIfam" id="NF003676">
    <property type="entry name" value="PRK05303.1"/>
    <property type="match status" value="1"/>
</dbReference>
<keyword evidence="7" id="KW-0282">Flagellum</keyword>
<feature type="compositionally biased region" description="Basic and acidic residues" evidence="6">
    <location>
        <begin position="40"/>
        <end position="50"/>
    </location>
</feature>
<keyword evidence="7" id="KW-0969">Cilium</keyword>
<dbReference type="HAMAP" id="MF_00416">
    <property type="entry name" value="FlgI"/>
    <property type="match status" value="1"/>
</dbReference>
<dbReference type="Proteomes" id="UP000460298">
    <property type="component" value="Unassembled WGS sequence"/>
</dbReference>
<keyword evidence="7" id="KW-0966">Cell projection</keyword>
<organism evidence="7 8">
    <name type="scientific">Leptonema illini</name>
    <dbReference type="NCBI Taxonomy" id="183"/>
    <lineage>
        <taxon>Bacteria</taxon>
        <taxon>Pseudomonadati</taxon>
        <taxon>Spirochaetota</taxon>
        <taxon>Spirochaetia</taxon>
        <taxon>Leptospirales</taxon>
        <taxon>Leptospiraceae</taxon>
        <taxon>Leptonema</taxon>
    </lineage>
</organism>
<feature type="chain" id="PRO_5033193770" description="Flagellar P-ring protein" evidence="5">
    <location>
        <begin position="28"/>
        <end position="384"/>
    </location>
</feature>
<keyword evidence="4 5" id="KW-0975">Bacterial flagellum</keyword>
<evidence type="ECO:0000256" key="6">
    <source>
        <dbReference type="SAM" id="MobiDB-lite"/>
    </source>
</evidence>
<feature type="region of interest" description="Disordered" evidence="6">
    <location>
        <begin position="29"/>
        <end position="50"/>
    </location>
</feature>
<dbReference type="GO" id="GO:0071973">
    <property type="term" value="P:bacterial-type flagellum-dependent cell motility"/>
    <property type="evidence" value="ECO:0007669"/>
    <property type="project" value="InterPro"/>
</dbReference>
<evidence type="ECO:0000256" key="2">
    <source>
        <dbReference type="ARBA" id="ARBA00004117"/>
    </source>
</evidence>
<evidence type="ECO:0000313" key="8">
    <source>
        <dbReference type="Proteomes" id="UP000460298"/>
    </source>
</evidence>
<dbReference type="PANTHER" id="PTHR30381:SF0">
    <property type="entry name" value="FLAGELLAR P-RING PROTEIN"/>
    <property type="match status" value="1"/>
</dbReference>
<dbReference type="GO" id="GO:0009428">
    <property type="term" value="C:bacterial-type flagellum basal body, distal rod, P ring"/>
    <property type="evidence" value="ECO:0007669"/>
    <property type="project" value="InterPro"/>
</dbReference>
<evidence type="ECO:0000256" key="3">
    <source>
        <dbReference type="ARBA" id="ARBA00022729"/>
    </source>
</evidence>
<evidence type="ECO:0000313" key="7">
    <source>
        <dbReference type="EMBL" id="KAB2929874.1"/>
    </source>
</evidence>
<reference evidence="7 8" key="1">
    <citation type="submission" date="2019-10" db="EMBL/GenBank/DDBJ databases">
        <title>Extracellular Electron Transfer in a Candidatus Methanoperedens spp. Enrichment Culture.</title>
        <authorList>
            <person name="Berger S."/>
            <person name="Rangel Shaw D."/>
            <person name="Berben T."/>
            <person name="In 'T Zandt M."/>
            <person name="Frank J."/>
            <person name="Reimann J."/>
            <person name="Jetten M.S.M."/>
            <person name="Welte C.U."/>
        </authorList>
    </citation>
    <scope>NUCLEOTIDE SEQUENCE [LARGE SCALE GENOMIC DNA]</scope>
    <source>
        <strain evidence="7">SB12</strain>
    </source>
</reference>
<sequence length="384" mass="41147" precursor="true">MRYSIRYLLKRSTVSGLLLLSALSLSAQTGPVQPNPTGRRAVDDKTAEAPSEEKGIRIKDLARIDGVRSNQLLGYGIVIGLQGTGDQRSKLALRSMQNLLANLGQDASSNLELKNVAAVLVTAEIPPFAKKGDRITVVVSSIGDAKSLDGGVLVQTPLQAGNGELYAVAQGPLLSAAREGRSNDSPKNVAVVPGGALIEKDLRETTLADRRLRVQLRDFDFTTLSRVHQAILPLTQEETLKGMEAKIEGGSVLVTLPENVEPIGLLSRIENLRVQPSYKARVVINQRTGTIVFGGDVRIDPVAVSRPPSGNGRFRLQRQEAYQGIYVRSPGGQQKDETVQHIEASSVAELVAALNKLGAGVRDIISILEALRDSGALHAEVVIL</sequence>
<comment type="function">
    <text evidence="1 5">Assembles around the rod to form the L-ring and probably protects the motor/basal body from shearing forces during rotation.</text>
</comment>
<name>A0A833GY62_9LEPT</name>
<dbReference type="GO" id="GO:0030288">
    <property type="term" value="C:outer membrane-bounded periplasmic space"/>
    <property type="evidence" value="ECO:0007669"/>
    <property type="project" value="InterPro"/>
</dbReference>
<dbReference type="AlphaFoldDB" id="A0A833GY62"/>
<evidence type="ECO:0000256" key="4">
    <source>
        <dbReference type="ARBA" id="ARBA00023143"/>
    </source>
</evidence>
<dbReference type="GO" id="GO:0005198">
    <property type="term" value="F:structural molecule activity"/>
    <property type="evidence" value="ECO:0007669"/>
    <property type="project" value="InterPro"/>
</dbReference>
<dbReference type="InterPro" id="IPR001782">
    <property type="entry name" value="Flag_FlgI"/>
</dbReference>
<dbReference type="EMBL" id="WBUI01000025">
    <property type="protein sequence ID" value="KAB2929874.1"/>
    <property type="molecule type" value="Genomic_DNA"/>
</dbReference>
<keyword evidence="3 5" id="KW-0732">Signal</keyword>
<evidence type="ECO:0000256" key="1">
    <source>
        <dbReference type="ARBA" id="ARBA00002591"/>
    </source>
</evidence>
<dbReference type="Pfam" id="PF02119">
    <property type="entry name" value="FlgI"/>
    <property type="match status" value="1"/>
</dbReference>
<protein>
    <recommendedName>
        <fullName evidence="5">Flagellar P-ring protein</fullName>
    </recommendedName>
    <alternativeName>
        <fullName evidence="5">Basal body P-ring protein</fullName>
    </alternativeName>
</protein>
<dbReference type="PRINTS" id="PR01010">
    <property type="entry name" value="FLGPRINGFLGI"/>
</dbReference>
<evidence type="ECO:0000256" key="5">
    <source>
        <dbReference type="HAMAP-Rule" id="MF_00416"/>
    </source>
</evidence>
<dbReference type="PANTHER" id="PTHR30381">
    <property type="entry name" value="FLAGELLAR P-RING PERIPLASMIC PROTEIN FLGI"/>
    <property type="match status" value="1"/>
</dbReference>
<feature type="signal peptide" evidence="5">
    <location>
        <begin position="1"/>
        <end position="27"/>
    </location>
</feature>
<gene>
    <name evidence="5" type="primary">flgI</name>
    <name evidence="7" type="ORF">F9K24_18415</name>
</gene>
<accession>A0A833GY62</accession>
<comment type="caution">
    <text evidence="7">The sequence shown here is derived from an EMBL/GenBank/DDBJ whole genome shotgun (WGS) entry which is preliminary data.</text>
</comment>
<proteinExistence type="inferred from homology"/>
<comment type="subcellular location">
    <subcellularLocation>
        <location evidence="2 5">Bacterial flagellum basal body</location>
    </subcellularLocation>
</comment>